<dbReference type="InterPro" id="IPR046959">
    <property type="entry name" value="PRK1-6/SRF4-like"/>
</dbReference>
<dbReference type="InterPro" id="IPR011009">
    <property type="entry name" value="Kinase-like_dom_sf"/>
</dbReference>
<dbReference type="SUPFAM" id="SSF56112">
    <property type="entry name" value="Protein kinase-like (PK-like)"/>
    <property type="match status" value="1"/>
</dbReference>
<dbReference type="InterPro" id="IPR000719">
    <property type="entry name" value="Prot_kinase_dom"/>
</dbReference>
<dbReference type="PANTHER" id="PTHR48007:SF38">
    <property type="entry name" value="LEUCINE-RICH REPEAT PROTEIN KINASE FAMILY PROTEIN"/>
    <property type="match status" value="1"/>
</dbReference>
<dbReference type="AlphaFoldDB" id="A0A6A6NER7"/>
<dbReference type="Gene3D" id="1.10.510.10">
    <property type="entry name" value="Transferase(Phosphotransferase) domain 1"/>
    <property type="match status" value="1"/>
</dbReference>
<dbReference type="GO" id="GO:0004672">
    <property type="term" value="F:protein kinase activity"/>
    <property type="evidence" value="ECO:0007669"/>
    <property type="project" value="InterPro"/>
</dbReference>
<organism evidence="2 3">
    <name type="scientific">Hevea brasiliensis</name>
    <name type="common">Para rubber tree</name>
    <name type="synonym">Siphonia brasiliensis</name>
    <dbReference type="NCBI Taxonomy" id="3981"/>
    <lineage>
        <taxon>Eukaryota</taxon>
        <taxon>Viridiplantae</taxon>
        <taxon>Streptophyta</taxon>
        <taxon>Embryophyta</taxon>
        <taxon>Tracheophyta</taxon>
        <taxon>Spermatophyta</taxon>
        <taxon>Magnoliopsida</taxon>
        <taxon>eudicotyledons</taxon>
        <taxon>Gunneridae</taxon>
        <taxon>Pentapetalae</taxon>
        <taxon>rosids</taxon>
        <taxon>fabids</taxon>
        <taxon>Malpighiales</taxon>
        <taxon>Euphorbiaceae</taxon>
        <taxon>Crotonoideae</taxon>
        <taxon>Micrandreae</taxon>
        <taxon>Hevea</taxon>
    </lineage>
</organism>
<dbReference type="PROSITE" id="PS50011">
    <property type="entry name" value="PROTEIN_KINASE_DOM"/>
    <property type="match status" value="1"/>
</dbReference>
<evidence type="ECO:0000313" key="3">
    <source>
        <dbReference type="Proteomes" id="UP000467840"/>
    </source>
</evidence>
<dbReference type="GO" id="GO:0005524">
    <property type="term" value="F:ATP binding"/>
    <property type="evidence" value="ECO:0007669"/>
    <property type="project" value="InterPro"/>
</dbReference>
<accession>A0A6A6NER7</accession>
<comment type="caution">
    <text evidence="2">The sequence shown here is derived from an EMBL/GenBank/DDBJ whole genome shotgun (WGS) entry which is preliminary data.</text>
</comment>
<sequence length="219" mass="24154">MKAAAEVLGNGGLGSSYKALLANGVAVVVKRLREMNALGRDGFDAEMRMLGRLKHANILPPLAFHFRKDEKLLIYEYIPKGSLLYLLHDFGYNTLANPSVVGQALIAYKAPEATQFGVSPKCDVYCLGLIILEILTGKYPSQYLNNGKGGIDLVQWAETKISEGKEYDMLDPEIASSSNSVGEMRQLIHIGALCAASNPVQRLDLREAIQRIEMKNWRV</sequence>
<proteinExistence type="predicted"/>
<dbReference type="InterPro" id="IPR001245">
    <property type="entry name" value="Ser-Thr/Tyr_kinase_cat_dom"/>
</dbReference>
<dbReference type="Gene3D" id="3.30.200.20">
    <property type="entry name" value="Phosphorylase Kinase, domain 1"/>
    <property type="match status" value="1"/>
</dbReference>
<dbReference type="Proteomes" id="UP000467840">
    <property type="component" value="Chromosome 11"/>
</dbReference>
<name>A0A6A6NER7_HEVBR</name>
<gene>
    <name evidence="2" type="ORF">GH714_036433</name>
</gene>
<evidence type="ECO:0000313" key="2">
    <source>
        <dbReference type="EMBL" id="KAF2323639.1"/>
    </source>
</evidence>
<protein>
    <recommendedName>
        <fullName evidence="1">Protein kinase domain-containing protein</fullName>
    </recommendedName>
</protein>
<reference evidence="2 3" key="1">
    <citation type="journal article" date="2020" name="Mol. Plant">
        <title>The Chromosome-Based Rubber Tree Genome Provides New Insights into Spurge Genome Evolution and Rubber Biosynthesis.</title>
        <authorList>
            <person name="Liu J."/>
            <person name="Shi C."/>
            <person name="Shi C.C."/>
            <person name="Li W."/>
            <person name="Zhang Q.J."/>
            <person name="Zhang Y."/>
            <person name="Li K."/>
            <person name="Lu H.F."/>
            <person name="Shi C."/>
            <person name="Zhu S.T."/>
            <person name="Xiao Z.Y."/>
            <person name="Nan H."/>
            <person name="Yue Y."/>
            <person name="Zhu X.G."/>
            <person name="Wu Y."/>
            <person name="Hong X.N."/>
            <person name="Fan G.Y."/>
            <person name="Tong Y."/>
            <person name="Zhang D."/>
            <person name="Mao C.L."/>
            <person name="Liu Y.L."/>
            <person name="Hao S.J."/>
            <person name="Liu W.Q."/>
            <person name="Lv M.Q."/>
            <person name="Zhang H.B."/>
            <person name="Liu Y."/>
            <person name="Hu-Tang G.R."/>
            <person name="Wang J.P."/>
            <person name="Wang J.H."/>
            <person name="Sun Y.H."/>
            <person name="Ni S.B."/>
            <person name="Chen W.B."/>
            <person name="Zhang X.C."/>
            <person name="Jiao Y.N."/>
            <person name="Eichler E.E."/>
            <person name="Li G.H."/>
            <person name="Liu X."/>
            <person name="Gao L.Z."/>
        </authorList>
    </citation>
    <scope>NUCLEOTIDE SEQUENCE [LARGE SCALE GENOMIC DNA]</scope>
    <source>
        <strain evidence="3">cv. GT1</strain>
        <tissue evidence="2">Leaf</tissue>
    </source>
</reference>
<keyword evidence="3" id="KW-1185">Reference proteome</keyword>
<feature type="domain" description="Protein kinase" evidence="1">
    <location>
        <begin position="2"/>
        <end position="219"/>
    </location>
</feature>
<dbReference type="Pfam" id="PF07714">
    <property type="entry name" value="PK_Tyr_Ser-Thr"/>
    <property type="match status" value="1"/>
</dbReference>
<dbReference type="PANTHER" id="PTHR48007">
    <property type="entry name" value="LEUCINE-RICH REPEAT RECEPTOR-LIKE PROTEIN KINASE PXC1"/>
    <property type="match status" value="1"/>
</dbReference>
<dbReference type="EMBL" id="JAAGAX010000002">
    <property type="protein sequence ID" value="KAF2323639.1"/>
    <property type="molecule type" value="Genomic_DNA"/>
</dbReference>
<evidence type="ECO:0000259" key="1">
    <source>
        <dbReference type="PROSITE" id="PS50011"/>
    </source>
</evidence>